<reference evidence="2" key="1">
    <citation type="journal article" date="2019" name="Int. J. Syst. Evol. Microbiol.">
        <title>The Global Catalogue of Microorganisms (GCM) 10K type strain sequencing project: providing services to taxonomists for standard genome sequencing and annotation.</title>
        <authorList>
            <consortium name="The Broad Institute Genomics Platform"/>
            <consortium name="The Broad Institute Genome Sequencing Center for Infectious Disease"/>
            <person name="Wu L."/>
            <person name="Ma J."/>
        </authorList>
    </citation>
    <scope>NUCLEOTIDE SEQUENCE [LARGE SCALE GENOMIC DNA]</scope>
    <source>
        <strain evidence="2">CCUG 53519</strain>
    </source>
</reference>
<dbReference type="RefSeq" id="WP_090727617.1">
    <property type="nucleotide sequence ID" value="NZ_JBHTKX010000008.1"/>
</dbReference>
<proteinExistence type="predicted"/>
<comment type="caution">
    <text evidence="1">The sequence shown here is derived from an EMBL/GenBank/DDBJ whole genome shotgun (WGS) entry which is preliminary data.</text>
</comment>
<evidence type="ECO:0000313" key="1">
    <source>
        <dbReference type="EMBL" id="MFD1131276.1"/>
    </source>
</evidence>
<organism evidence="1 2">
    <name type="scientific">Paenibacillus provencensis</name>
    <dbReference type="NCBI Taxonomy" id="441151"/>
    <lineage>
        <taxon>Bacteria</taxon>
        <taxon>Bacillati</taxon>
        <taxon>Bacillota</taxon>
        <taxon>Bacilli</taxon>
        <taxon>Bacillales</taxon>
        <taxon>Paenibacillaceae</taxon>
        <taxon>Paenibacillus</taxon>
    </lineage>
</organism>
<protein>
    <submittedName>
        <fullName evidence="1">Uncharacterized protein</fullName>
    </submittedName>
</protein>
<keyword evidence="2" id="KW-1185">Reference proteome</keyword>
<name>A0ABW3Q731_9BACL</name>
<dbReference type="EMBL" id="JBHTKX010000008">
    <property type="protein sequence ID" value="MFD1131276.1"/>
    <property type="molecule type" value="Genomic_DNA"/>
</dbReference>
<gene>
    <name evidence="1" type="ORF">ACFQ3J_24455</name>
</gene>
<dbReference type="Proteomes" id="UP001597169">
    <property type="component" value="Unassembled WGS sequence"/>
</dbReference>
<sequence length="89" mass="10058">MNKVAILFHDPNLGISVEEALEAVNISYSIEKTPVELFEIDPFYCKTHILAEISIEHLDQLRVANRLIIAGTYIVSSNGRYEVVLKEVI</sequence>
<accession>A0ABW3Q731</accession>
<evidence type="ECO:0000313" key="2">
    <source>
        <dbReference type="Proteomes" id="UP001597169"/>
    </source>
</evidence>